<dbReference type="EMBL" id="FNIT01000008">
    <property type="protein sequence ID" value="SDO57115.1"/>
    <property type="molecule type" value="Genomic_DNA"/>
</dbReference>
<dbReference type="PROSITE" id="PS00886">
    <property type="entry name" value="ILVD_EDD_1"/>
    <property type="match status" value="1"/>
</dbReference>
<evidence type="ECO:0000256" key="5">
    <source>
        <dbReference type="ARBA" id="ARBA00023239"/>
    </source>
</evidence>
<dbReference type="Pfam" id="PF24877">
    <property type="entry name" value="ILV_EDD_C"/>
    <property type="match status" value="1"/>
</dbReference>
<evidence type="ECO:0000256" key="3">
    <source>
        <dbReference type="ARBA" id="ARBA00023004"/>
    </source>
</evidence>
<dbReference type="Gene3D" id="3.50.30.80">
    <property type="entry name" value="IlvD/EDD C-terminal domain-like"/>
    <property type="match status" value="1"/>
</dbReference>
<dbReference type="SUPFAM" id="SSF143975">
    <property type="entry name" value="IlvD/EDD N-terminal domain-like"/>
    <property type="match status" value="1"/>
</dbReference>
<evidence type="ECO:0000259" key="6">
    <source>
        <dbReference type="Pfam" id="PF00920"/>
    </source>
</evidence>
<dbReference type="InterPro" id="IPR020558">
    <property type="entry name" value="DiOHA_6PGluconate_deHydtase_CS"/>
</dbReference>
<evidence type="ECO:0000256" key="4">
    <source>
        <dbReference type="ARBA" id="ARBA00023014"/>
    </source>
</evidence>
<organism evidence="8 9">
    <name type="scientific">Aureimonas jatrophae</name>
    <dbReference type="NCBI Taxonomy" id="1166073"/>
    <lineage>
        <taxon>Bacteria</taxon>
        <taxon>Pseudomonadati</taxon>
        <taxon>Pseudomonadota</taxon>
        <taxon>Alphaproteobacteria</taxon>
        <taxon>Hyphomicrobiales</taxon>
        <taxon>Aurantimonadaceae</taxon>
        <taxon>Aureimonas</taxon>
    </lineage>
</organism>
<dbReference type="NCBIfam" id="NF009560">
    <property type="entry name" value="PRK13017.1"/>
    <property type="match status" value="1"/>
</dbReference>
<comment type="similarity">
    <text evidence="1">Belongs to the IlvD/Edd family.</text>
</comment>
<dbReference type="GO" id="GO:0046872">
    <property type="term" value="F:metal ion binding"/>
    <property type="evidence" value="ECO:0007669"/>
    <property type="project" value="UniProtKB-KW"/>
</dbReference>
<dbReference type="RefSeq" id="WP_244519686.1">
    <property type="nucleotide sequence ID" value="NZ_FNIT01000008.1"/>
</dbReference>
<keyword evidence="2" id="KW-0479">Metal-binding</keyword>
<proteinExistence type="inferred from homology"/>
<protein>
    <submittedName>
        <fullName evidence="8">Galactonate dehydratase</fullName>
    </submittedName>
</protein>
<evidence type="ECO:0000256" key="2">
    <source>
        <dbReference type="ARBA" id="ARBA00022723"/>
    </source>
</evidence>
<name>A0A1H0KML7_9HYPH</name>
<feature type="domain" description="Dihydroxy-acid/6-phosphogluconate dehydratase N-terminal" evidence="6">
    <location>
        <begin position="59"/>
        <end position="372"/>
    </location>
</feature>
<keyword evidence="3" id="KW-0408">Iron</keyword>
<dbReference type="STRING" id="1166073.SAMN05192530_10854"/>
<dbReference type="NCBIfam" id="NF004784">
    <property type="entry name" value="PRK06131.1"/>
    <property type="match status" value="1"/>
</dbReference>
<keyword evidence="5" id="KW-0456">Lyase</keyword>
<dbReference type="GO" id="GO:0016836">
    <property type="term" value="F:hydro-lyase activity"/>
    <property type="evidence" value="ECO:0007669"/>
    <property type="project" value="UniProtKB-ARBA"/>
</dbReference>
<gene>
    <name evidence="8" type="ORF">SAMN05192530_10854</name>
</gene>
<dbReference type="AlphaFoldDB" id="A0A1H0KML7"/>
<keyword evidence="4" id="KW-0411">Iron-sulfur</keyword>
<dbReference type="Pfam" id="PF00920">
    <property type="entry name" value="ILVD_EDD_N"/>
    <property type="match status" value="1"/>
</dbReference>
<keyword evidence="9" id="KW-1185">Reference proteome</keyword>
<dbReference type="SUPFAM" id="SSF52016">
    <property type="entry name" value="LeuD/IlvD-like"/>
    <property type="match status" value="1"/>
</dbReference>
<evidence type="ECO:0000256" key="1">
    <source>
        <dbReference type="ARBA" id="ARBA00006486"/>
    </source>
</evidence>
<accession>A0A1H0KML7</accession>
<feature type="domain" description="Dihydroxy-acid/6-phosphogluconate dehydratase C-terminal" evidence="7">
    <location>
        <begin position="382"/>
        <end position="590"/>
    </location>
</feature>
<reference evidence="8 9" key="1">
    <citation type="submission" date="2016-10" db="EMBL/GenBank/DDBJ databases">
        <authorList>
            <person name="de Groot N.N."/>
        </authorList>
    </citation>
    <scope>NUCLEOTIDE SEQUENCE [LARGE SCALE GENOMIC DNA]</scope>
    <source>
        <strain evidence="9">L7-484,KACC 16230,DSM 25025</strain>
    </source>
</reference>
<dbReference type="InterPro" id="IPR000581">
    <property type="entry name" value="ILV_EDD_N"/>
</dbReference>
<dbReference type="InterPro" id="IPR042096">
    <property type="entry name" value="Dihydro-acid_dehy_C"/>
</dbReference>
<dbReference type="PANTHER" id="PTHR43183:SF1">
    <property type="entry name" value="HYPOTHETICAL DIHYDROXY-ACID DEHYDRATASE (EUROFUNG)-RELATED"/>
    <property type="match status" value="1"/>
</dbReference>
<evidence type="ECO:0000259" key="7">
    <source>
        <dbReference type="Pfam" id="PF24877"/>
    </source>
</evidence>
<evidence type="ECO:0000313" key="8">
    <source>
        <dbReference type="EMBL" id="SDO57115.1"/>
    </source>
</evidence>
<sequence length="612" mass="66160">MANLPSATQKTGDLAPVTGGNKLRSRAWFDNPDNADMTALYLERYMNFGLSQEELQSGRPIIGIAQTGSDLSPCNRHHLELAHRLREGIREAGGIAIEFPVHPIQETGKRPTAGLDRNLAYLGLVEILYGYPLDGVVLTIGCDKTTPACLMAAATVNIPAIALSVGPMLNGWFRGERTGSGTIVWKARELLAKGEIDYAGFVKLVASSAPSTGYCNTMGTATTMNSLAEALGMQLPGSAAIPAPYRDRQEVAYRTGLRIVDMVREDLKPSDILTRDAFINAIRVNSAIGGSTNAPIHLNALARHIGAELSIDDWQEFGEEIPLLVNLQPAGEYLGEDYYHAGGVPAVVAQLMEKGLIREDALTVNGRTIGDNCRGIRIEDEKVIRPYDQPLKAKAGFLVLRGNLFTSAIMKTSVISPEFRERYLANPNDPNAFEGRAVVFDGPEDYHHRIDDPALGIDEHTILFMRGAGPIGYPGAAEVVNMRAPTYLLEKGVTSLACIGDGRQSGTSGSPSILNASPEAAAGGGLALLRTGDRVRIDLGRGTADILISDEELNERRAALKSDGGYKYPEHQTPWQEIQRTLVGQMETGAVLENAVQYQRIAQTRGIPRDNH</sequence>
<dbReference type="PANTHER" id="PTHR43183">
    <property type="entry name" value="HYPOTHETICAL DIHYDROXYACID DEHYDRATASE (EUROFUNG)-RELATED"/>
    <property type="match status" value="1"/>
</dbReference>
<dbReference type="InterPro" id="IPR052352">
    <property type="entry name" value="Sugar_Degrad_Dehydratases"/>
</dbReference>
<dbReference type="InterPro" id="IPR056740">
    <property type="entry name" value="ILV_EDD_C"/>
</dbReference>
<dbReference type="Proteomes" id="UP000198793">
    <property type="component" value="Unassembled WGS sequence"/>
</dbReference>
<dbReference type="InterPro" id="IPR037237">
    <property type="entry name" value="IlvD/EDD_N"/>
</dbReference>
<dbReference type="GO" id="GO:0051536">
    <property type="term" value="F:iron-sulfur cluster binding"/>
    <property type="evidence" value="ECO:0007669"/>
    <property type="project" value="UniProtKB-KW"/>
</dbReference>
<evidence type="ECO:0000313" key="9">
    <source>
        <dbReference type="Proteomes" id="UP000198793"/>
    </source>
</evidence>